<feature type="chain" id="PRO_5035787134" description="Secreted protein" evidence="1">
    <location>
        <begin position="22"/>
        <end position="141"/>
    </location>
</feature>
<keyword evidence="1" id="KW-0732">Signal</keyword>
<comment type="caution">
    <text evidence="2">The sequence shown here is derived from an EMBL/GenBank/DDBJ whole genome shotgun (WGS) entry which is preliminary data.</text>
</comment>
<dbReference type="OrthoDB" id="434092at2759"/>
<reference evidence="2 3" key="1">
    <citation type="submission" date="2020-04" db="EMBL/GenBank/DDBJ databases">
        <authorList>
            <person name="Wallbank WR R."/>
            <person name="Pardo Diaz C."/>
            <person name="Kozak K."/>
            <person name="Martin S."/>
            <person name="Jiggins C."/>
            <person name="Moest M."/>
            <person name="Warren A I."/>
            <person name="Byers J.R.P. K."/>
            <person name="Montejo-Kovacevich G."/>
            <person name="Yen C E."/>
        </authorList>
    </citation>
    <scope>NUCLEOTIDE SEQUENCE [LARGE SCALE GENOMIC DNA]</scope>
</reference>
<sequence length="141" mass="15872">MQLFRSTVFLVLIHLSSDVVAVSLLDTLEFMEGALDKILLFADGVDGNGSPAVTTGVGRTRFKRQEPSKYVQTSKLPQLKLLRIHLQMLRNFFLIKKNIGGRHAMSHSVPKPTVTLFKIHIFDFLFPEIGIDAPPDRSRLI</sequence>
<gene>
    <name evidence="2" type="ORF">APLA_LOCUS9312</name>
</gene>
<evidence type="ECO:0000313" key="2">
    <source>
        <dbReference type="EMBL" id="CAB3240915.1"/>
    </source>
</evidence>
<organism evidence="2 3">
    <name type="scientific">Arctia plantaginis</name>
    <name type="common">Wood tiger moth</name>
    <name type="synonym">Phalaena plantaginis</name>
    <dbReference type="NCBI Taxonomy" id="874455"/>
    <lineage>
        <taxon>Eukaryota</taxon>
        <taxon>Metazoa</taxon>
        <taxon>Ecdysozoa</taxon>
        <taxon>Arthropoda</taxon>
        <taxon>Hexapoda</taxon>
        <taxon>Insecta</taxon>
        <taxon>Pterygota</taxon>
        <taxon>Neoptera</taxon>
        <taxon>Endopterygota</taxon>
        <taxon>Lepidoptera</taxon>
        <taxon>Glossata</taxon>
        <taxon>Ditrysia</taxon>
        <taxon>Noctuoidea</taxon>
        <taxon>Erebidae</taxon>
        <taxon>Arctiinae</taxon>
        <taxon>Arctia</taxon>
    </lineage>
</organism>
<feature type="signal peptide" evidence="1">
    <location>
        <begin position="1"/>
        <end position="21"/>
    </location>
</feature>
<dbReference type="AlphaFoldDB" id="A0A8S1A8D2"/>
<evidence type="ECO:0008006" key="4">
    <source>
        <dbReference type="Google" id="ProtNLM"/>
    </source>
</evidence>
<evidence type="ECO:0000256" key="1">
    <source>
        <dbReference type="SAM" id="SignalP"/>
    </source>
</evidence>
<protein>
    <recommendedName>
        <fullName evidence="4">Secreted protein</fullName>
    </recommendedName>
</protein>
<dbReference type="Proteomes" id="UP000494256">
    <property type="component" value="Unassembled WGS sequence"/>
</dbReference>
<proteinExistence type="predicted"/>
<name>A0A8S1A8D2_ARCPL</name>
<dbReference type="EMBL" id="CADEBD010000309">
    <property type="protein sequence ID" value="CAB3240915.1"/>
    <property type="molecule type" value="Genomic_DNA"/>
</dbReference>
<evidence type="ECO:0000313" key="3">
    <source>
        <dbReference type="Proteomes" id="UP000494256"/>
    </source>
</evidence>
<accession>A0A8S1A8D2</accession>